<dbReference type="EMBL" id="CP035758">
    <property type="protein sequence ID" value="QBD83595.1"/>
    <property type="molecule type" value="Genomic_DNA"/>
</dbReference>
<protein>
    <submittedName>
        <fullName evidence="4">Nucleoside deaminase</fullName>
    </submittedName>
</protein>
<keyword evidence="5" id="KW-1185">Reference proteome</keyword>
<dbReference type="CDD" id="cd01285">
    <property type="entry name" value="nucleoside_deaminase"/>
    <property type="match status" value="1"/>
</dbReference>
<dbReference type="OrthoDB" id="9802676at2"/>
<proteinExistence type="predicted"/>
<evidence type="ECO:0000256" key="1">
    <source>
        <dbReference type="ARBA" id="ARBA00022723"/>
    </source>
</evidence>
<dbReference type="GO" id="GO:0008270">
    <property type="term" value="F:zinc ion binding"/>
    <property type="evidence" value="ECO:0007669"/>
    <property type="project" value="InterPro"/>
</dbReference>
<name>A0A4P6K641_KTERU</name>
<dbReference type="AlphaFoldDB" id="A0A4P6K641"/>
<dbReference type="Pfam" id="PF00383">
    <property type="entry name" value="dCMP_cyt_deam_1"/>
    <property type="match status" value="1"/>
</dbReference>
<accession>A0A4P6K641</accession>
<evidence type="ECO:0000313" key="4">
    <source>
        <dbReference type="EMBL" id="QBD83595.1"/>
    </source>
</evidence>
<dbReference type="PANTHER" id="PTHR11079">
    <property type="entry name" value="CYTOSINE DEAMINASE FAMILY MEMBER"/>
    <property type="match status" value="1"/>
</dbReference>
<keyword evidence="1" id="KW-0479">Metal-binding</keyword>
<keyword evidence="2" id="KW-0862">Zinc</keyword>
<dbReference type="KEGG" id="kbs:EPA93_26265"/>
<gene>
    <name evidence="4" type="ORF">EPA93_26265</name>
</gene>
<reference evidence="4 5" key="1">
    <citation type="submission" date="2019-01" db="EMBL/GenBank/DDBJ databases">
        <title>Ktedonosporobacter rubrisoli SCAWS-G2.</title>
        <authorList>
            <person name="Huang Y."/>
            <person name="Yan B."/>
        </authorList>
    </citation>
    <scope>NUCLEOTIDE SEQUENCE [LARGE SCALE GENOMIC DNA]</scope>
    <source>
        <strain evidence="4 5">SCAWS-G2</strain>
    </source>
</reference>
<dbReference type="InterPro" id="IPR016193">
    <property type="entry name" value="Cytidine_deaminase-like"/>
</dbReference>
<dbReference type="InterPro" id="IPR002125">
    <property type="entry name" value="CMP_dCMP_dom"/>
</dbReference>
<dbReference type="PROSITE" id="PS51747">
    <property type="entry name" value="CYT_DCMP_DEAMINASES_2"/>
    <property type="match status" value="1"/>
</dbReference>
<dbReference type="PANTHER" id="PTHR11079:SF179">
    <property type="entry name" value="TRNA(ADENINE(34)) DEAMINASE, CHLOROPLASTIC"/>
    <property type="match status" value="1"/>
</dbReference>
<dbReference type="PROSITE" id="PS00903">
    <property type="entry name" value="CYT_DCMP_DEAMINASES_1"/>
    <property type="match status" value="1"/>
</dbReference>
<sequence length="151" mass="16360">MQKAIDEARKVITAGKTGVVALLVKQGKVIAQGHNRYAETGDLTAHGEMAVLRSAASQLNELSVEERKQITLYVTLEPCLMCFAAISFVGLKRVVYSALAEDANEEEMIARGLTAETLNPLLTRGSLDLVPGVLREDGRDILARMGKLHAQ</sequence>
<dbReference type="GO" id="GO:0016787">
    <property type="term" value="F:hydrolase activity"/>
    <property type="evidence" value="ECO:0007669"/>
    <property type="project" value="InterPro"/>
</dbReference>
<dbReference type="SUPFAM" id="SSF53927">
    <property type="entry name" value="Cytidine deaminase-like"/>
    <property type="match status" value="1"/>
</dbReference>
<evidence type="ECO:0000259" key="3">
    <source>
        <dbReference type="PROSITE" id="PS51747"/>
    </source>
</evidence>
<dbReference type="InterPro" id="IPR016192">
    <property type="entry name" value="APOBEC/CMP_deaminase_Zn-bd"/>
</dbReference>
<evidence type="ECO:0000256" key="2">
    <source>
        <dbReference type="ARBA" id="ARBA00022833"/>
    </source>
</evidence>
<organism evidence="4 5">
    <name type="scientific">Ktedonosporobacter rubrisoli</name>
    <dbReference type="NCBI Taxonomy" id="2509675"/>
    <lineage>
        <taxon>Bacteria</taxon>
        <taxon>Bacillati</taxon>
        <taxon>Chloroflexota</taxon>
        <taxon>Ktedonobacteria</taxon>
        <taxon>Ktedonobacterales</taxon>
        <taxon>Ktedonosporobacteraceae</taxon>
        <taxon>Ktedonosporobacter</taxon>
    </lineage>
</organism>
<dbReference type="Proteomes" id="UP000290365">
    <property type="component" value="Chromosome"/>
</dbReference>
<feature type="domain" description="CMP/dCMP-type deaminase" evidence="3">
    <location>
        <begin position="1"/>
        <end position="121"/>
    </location>
</feature>
<evidence type="ECO:0000313" key="5">
    <source>
        <dbReference type="Proteomes" id="UP000290365"/>
    </source>
</evidence>
<dbReference type="Gene3D" id="3.40.140.10">
    <property type="entry name" value="Cytidine Deaminase, domain 2"/>
    <property type="match status" value="1"/>
</dbReference>